<dbReference type="AlphaFoldDB" id="G3H145"/>
<dbReference type="EMBL" id="JH000101">
    <property type="protein sequence ID" value="EGV92612.1"/>
    <property type="molecule type" value="Genomic_DNA"/>
</dbReference>
<feature type="region of interest" description="Disordered" evidence="1">
    <location>
        <begin position="1"/>
        <end position="24"/>
    </location>
</feature>
<name>G3H145_CRIGR</name>
<sequence>MLGAIAMRAHGLPSRRDHDPILGQRRTDVGNIASDETQRKCNFSGCDQCLQVPAVLTSPQLNT</sequence>
<evidence type="ECO:0000313" key="3">
    <source>
        <dbReference type="Proteomes" id="UP000001075"/>
    </source>
</evidence>
<dbReference type="InParanoid" id="G3H145"/>
<gene>
    <name evidence="2" type="ORF">I79_003869</name>
</gene>
<protein>
    <submittedName>
        <fullName evidence="2">Uncharacterized protein</fullName>
    </submittedName>
</protein>
<dbReference type="Proteomes" id="UP000001075">
    <property type="component" value="Unassembled WGS sequence"/>
</dbReference>
<evidence type="ECO:0000256" key="1">
    <source>
        <dbReference type="SAM" id="MobiDB-lite"/>
    </source>
</evidence>
<proteinExistence type="predicted"/>
<accession>G3H145</accession>
<reference evidence="3" key="1">
    <citation type="journal article" date="2011" name="Nat. Biotechnol.">
        <title>The genomic sequence of the Chinese hamster ovary (CHO)-K1 cell line.</title>
        <authorList>
            <person name="Xu X."/>
            <person name="Nagarajan H."/>
            <person name="Lewis N.E."/>
            <person name="Pan S."/>
            <person name="Cai Z."/>
            <person name="Liu X."/>
            <person name="Chen W."/>
            <person name="Xie M."/>
            <person name="Wang W."/>
            <person name="Hammond S."/>
            <person name="Andersen M.R."/>
            <person name="Neff N."/>
            <person name="Passarelli B."/>
            <person name="Koh W."/>
            <person name="Fan H.C."/>
            <person name="Wang J."/>
            <person name="Gui Y."/>
            <person name="Lee K.H."/>
            <person name="Betenbaugh M.J."/>
            <person name="Quake S.R."/>
            <person name="Famili I."/>
            <person name="Palsson B.O."/>
            <person name="Wang J."/>
        </authorList>
    </citation>
    <scope>NUCLEOTIDE SEQUENCE [LARGE SCALE GENOMIC DNA]</scope>
    <source>
        <strain evidence="3">CHO K1 cell line</strain>
    </source>
</reference>
<feature type="compositionally biased region" description="Basic and acidic residues" evidence="1">
    <location>
        <begin position="14"/>
        <end position="24"/>
    </location>
</feature>
<evidence type="ECO:0000313" key="2">
    <source>
        <dbReference type="EMBL" id="EGV92612.1"/>
    </source>
</evidence>
<organism evidence="2 3">
    <name type="scientific">Cricetulus griseus</name>
    <name type="common">Chinese hamster</name>
    <name type="synonym">Cricetulus barabensis griseus</name>
    <dbReference type="NCBI Taxonomy" id="10029"/>
    <lineage>
        <taxon>Eukaryota</taxon>
        <taxon>Metazoa</taxon>
        <taxon>Chordata</taxon>
        <taxon>Craniata</taxon>
        <taxon>Vertebrata</taxon>
        <taxon>Euteleostomi</taxon>
        <taxon>Mammalia</taxon>
        <taxon>Eutheria</taxon>
        <taxon>Euarchontoglires</taxon>
        <taxon>Glires</taxon>
        <taxon>Rodentia</taxon>
        <taxon>Myomorpha</taxon>
        <taxon>Muroidea</taxon>
        <taxon>Cricetidae</taxon>
        <taxon>Cricetinae</taxon>
        <taxon>Cricetulus</taxon>
    </lineage>
</organism>